<dbReference type="EMBL" id="LCEW01000028">
    <property type="protein sequence ID" value="KKS79779.1"/>
    <property type="molecule type" value="Genomic_DNA"/>
</dbReference>
<dbReference type="AlphaFoldDB" id="A0A0G1C2T9"/>
<name>A0A0G1C2T9_9BACT</name>
<sequence length="92" mass="10960">MIRGQPQSLAGLLAKYDWDKKKYISREWQDYAYRLAVFLDDLSHKSLYMRLAKNTPRQDLETAKNFVTDAYQVKNKAKLFMWKLKEIKGRGK</sequence>
<dbReference type="Proteomes" id="UP000034213">
    <property type="component" value="Unassembled WGS sequence"/>
</dbReference>
<proteinExistence type="predicted"/>
<accession>A0A0G1C2T9</accession>
<dbReference type="STRING" id="1618369.UV54_C0028G0007"/>
<evidence type="ECO:0000313" key="2">
    <source>
        <dbReference type="Proteomes" id="UP000034213"/>
    </source>
</evidence>
<comment type="caution">
    <text evidence="1">The sequence shown here is derived from an EMBL/GenBank/DDBJ whole genome shotgun (WGS) entry which is preliminary data.</text>
</comment>
<organism evidence="1 2">
    <name type="scientific">Candidatus Beckwithbacteria bacterium GW2011_GWA2_43_10</name>
    <dbReference type="NCBI Taxonomy" id="1618369"/>
    <lineage>
        <taxon>Bacteria</taxon>
        <taxon>Candidatus Beckwithiibacteriota</taxon>
    </lineage>
</organism>
<protein>
    <submittedName>
        <fullName evidence="1">Uncharacterized protein</fullName>
    </submittedName>
</protein>
<gene>
    <name evidence="1" type="ORF">UV54_C0028G0007</name>
</gene>
<reference evidence="1 2" key="1">
    <citation type="journal article" date="2015" name="Nature">
        <title>rRNA introns, odd ribosomes, and small enigmatic genomes across a large radiation of phyla.</title>
        <authorList>
            <person name="Brown C.T."/>
            <person name="Hug L.A."/>
            <person name="Thomas B.C."/>
            <person name="Sharon I."/>
            <person name="Castelle C.J."/>
            <person name="Singh A."/>
            <person name="Wilkins M.J."/>
            <person name="Williams K.H."/>
            <person name="Banfield J.F."/>
        </authorList>
    </citation>
    <scope>NUCLEOTIDE SEQUENCE [LARGE SCALE GENOMIC DNA]</scope>
</reference>
<evidence type="ECO:0000313" key="1">
    <source>
        <dbReference type="EMBL" id="KKS79779.1"/>
    </source>
</evidence>